<dbReference type="GO" id="GO:0000155">
    <property type="term" value="F:phosphorelay sensor kinase activity"/>
    <property type="evidence" value="ECO:0007669"/>
    <property type="project" value="TreeGrafter"/>
</dbReference>
<organism evidence="10 11">
    <name type="scientific">Aestuariirhabdus litorea</name>
    <dbReference type="NCBI Taxonomy" id="2528527"/>
    <lineage>
        <taxon>Bacteria</taxon>
        <taxon>Pseudomonadati</taxon>
        <taxon>Pseudomonadota</taxon>
        <taxon>Gammaproteobacteria</taxon>
        <taxon>Oceanospirillales</taxon>
        <taxon>Aestuariirhabdaceae</taxon>
        <taxon>Aestuariirhabdus</taxon>
    </lineage>
</organism>
<evidence type="ECO:0000256" key="5">
    <source>
        <dbReference type="ARBA" id="ARBA00022777"/>
    </source>
</evidence>
<comment type="catalytic activity">
    <reaction evidence="1">
        <text>ATP + protein L-histidine = ADP + protein N-phospho-L-histidine.</text>
        <dbReference type="EC" id="2.7.13.3"/>
    </reaction>
</comment>
<feature type="coiled-coil region" evidence="7">
    <location>
        <begin position="69"/>
        <end position="103"/>
    </location>
</feature>
<comment type="caution">
    <text evidence="10">The sequence shown here is derived from an EMBL/GenBank/DDBJ whole genome shotgun (WGS) entry which is preliminary data.</text>
</comment>
<dbReference type="Pfam" id="PF02518">
    <property type="entry name" value="HATPase_c"/>
    <property type="match status" value="1"/>
</dbReference>
<dbReference type="InterPro" id="IPR036890">
    <property type="entry name" value="HATPase_C_sf"/>
</dbReference>
<dbReference type="GO" id="GO:0004721">
    <property type="term" value="F:phosphoprotein phosphatase activity"/>
    <property type="evidence" value="ECO:0007669"/>
    <property type="project" value="TreeGrafter"/>
</dbReference>
<dbReference type="Proteomes" id="UP000280792">
    <property type="component" value="Unassembled WGS sequence"/>
</dbReference>
<keyword evidence="4" id="KW-0808">Transferase</keyword>
<evidence type="ECO:0000256" key="4">
    <source>
        <dbReference type="ARBA" id="ARBA00022679"/>
    </source>
</evidence>
<dbReference type="SMART" id="SM00387">
    <property type="entry name" value="HATPase_c"/>
    <property type="match status" value="1"/>
</dbReference>
<evidence type="ECO:0000256" key="8">
    <source>
        <dbReference type="SAM" id="Phobius"/>
    </source>
</evidence>
<keyword evidence="5 10" id="KW-0418">Kinase</keyword>
<keyword evidence="8" id="KW-0472">Membrane</keyword>
<feature type="transmembrane region" description="Helical" evidence="8">
    <location>
        <begin position="7"/>
        <end position="24"/>
    </location>
</feature>
<sequence>MKYPRLSFPWLSVLLLMVLCGYLYLLAQPSLANFYRLPEGLFEWPLPLVMMASVFLLVWVEVRRFCGRQQRLLRAMAAMEEQVAGLKESKKQLQNKAHSYSNQTEKLKLFISDRLLEYIEYDEKFLHFKGIAAEVRHNGIICYDQLVMALQHARDQAAEQPLYPQALTSLNYLWDLLDLSTADNIALHINNQLCECEEYYYQAQLQREQAGPEAAQQAPSELPYRPTFMAQDAVLRALRPLMAETELDAIIEREDSLCSGEAGGGFRYQLEKGCELLGNENHLVLVVENLVKNGLFYSARAVASSPAAKRYQQVALRLSRQEGRMRLSVFNPGPPIDEAKAEQIYQLGYTTRRARDQHGRGLGLYFVKEIVNGYEGALGHHNVEHRDDSYSIRIEFEGSGFSGAEVVTELVEVGLDGDHKLSCRLSSGEEESVTRILEWKRGRAIRSVEITARSSGQTHAFTDFSLNETVRGLDPEHPQIPRWALEVQARKRSSKISFIPLDSEGVCFEVSLPLADRQFEYDEAEASLSDTYLSRIEERYRSIER</sequence>
<dbReference type="EC" id="2.7.13.3" evidence="2"/>
<protein>
    <recommendedName>
        <fullName evidence="2">histidine kinase</fullName>
        <ecNumber evidence="2">2.7.13.3</ecNumber>
    </recommendedName>
</protein>
<keyword evidence="7" id="KW-0175">Coiled coil</keyword>
<keyword evidence="8" id="KW-1133">Transmembrane helix</keyword>
<dbReference type="InterPro" id="IPR050351">
    <property type="entry name" value="BphY/WalK/GraS-like"/>
</dbReference>
<dbReference type="PROSITE" id="PS50109">
    <property type="entry name" value="HIS_KIN"/>
    <property type="match status" value="1"/>
</dbReference>
<evidence type="ECO:0000256" key="1">
    <source>
        <dbReference type="ARBA" id="ARBA00000085"/>
    </source>
</evidence>
<keyword evidence="3" id="KW-0597">Phosphoprotein</keyword>
<evidence type="ECO:0000256" key="3">
    <source>
        <dbReference type="ARBA" id="ARBA00022553"/>
    </source>
</evidence>
<dbReference type="AlphaFoldDB" id="A0A3P3VQB7"/>
<accession>A0A3P3VQB7</accession>
<feature type="transmembrane region" description="Helical" evidence="8">
    <location>
        <begin position="44"/>
        <end position="62"/>
    </location>
</feature>
<evidence type="ECO:0000313" key="10">
    <source>
        <dbReference type="EMBL" id="RRJ83013.1"/>
    </source>
</evidence>
<evidence type="ECO:0000313" key="11">
    <source>
        <dbReference type="Proteomes" id="UP000280792"/>
    </source>
</evidence>
<evidence type="ECO:0000256" key="7">
    <source>
        <dbReference type="SAM" id="Coils"/>
    </source>
</evidence>
<dbReference type="GO" id="GO:0005886">
    <property type="term" value="C:plasma membrane"/>
    <property type="evidence" value="ECO:0007669"/>
    <property type="project" value="TreeGrafter"/>
</dbReference>
<proteinExistence type="predicted"/>
<keyword evidence="8" id="KW-0812">Transmembrane</keyword>
<feature type="domain" description="Histidine kinase" evidence="9">
    <location>
        <begin position="276"/>
        <end position="398"/>
    </location>
</feature>
<evidence type="ECO:0000256" key="6">
    <source>
        <dbReference type="ARBA" id="ARBA00023012"/>
    </source>
</evidence>
<dbReference type="PANTHER" id="PTHR45453">
    <property type="entry name" value="PHOSPHATE REGULON SENSOR PROTEIN PHOR"/>
    <property type="match status" value="1"/>
</dbReference>
<dbReference type="PANTHER" id="PTHR45453:SF1">
    <property type="entry name" value="PHOSPHATE REGULON SENSOR PROTEIN PHOR"/>
    <property type="match status" value="1"/>
</dbReference>
<dbReference type="InterPro" id="IPR005467">
    <property type="entry name" value="His_kinase_dom"/>
</dbReference>
<reference evidence="10 11" key="1">
    <citation type="submission" date="2018-08" db="EMBL/GenBank/DDBJ databases">
        <authorList>
            <person name="Khan S.A."/>
        </authorList>
    </citation>
    <scope>NUCLEOTIDE SEQUENCE [LARGE SCALE GENOMIC DNA]</scope>
    <source>
        <strain evidence="10 11">GTF-13</strain>
    </source>
</reference>
<name>A0A3P3VQB7_9GAMM</name>
<dbReference type="Gene3D" id="3.30.565.10">
    <property type="entry name" value="Histidine kinase-like ATPase, C-terminal domain"/>
    <property type="match status" value="1"/>
</dbReference>
<dbReference type="EMBL" id="QWEZ01000002">
    <property type="protein sequence ID" value="RRJ83013.1"/>
    <property type="molecule type" value="Genomic_DNA"/>
</dbReference>
<evidence type="ECO:0000259" key="9">
    <source>
        <dbReference type="PROSITE" id="PS50109"/>
    </source>
</evidence>
<evidence type="ECO:0000256" key="2">
    <source>
        <dbReference type="ARBA" id="ARBA00012438"/>
    </source>
</evidence>
<dbReference type="RefSeq" id="WP_125017292.1">
    <property type="nucleotide sequence ID" value="NZ_QWEZ01000002.1"/>
</dbReference>
<keyword evidence="11" id="KW-1185">Reference proteome</keyword>
<dbReference type="SUPFAM" id="SSF55874">
    <property type="entry name" value="ATPase domain of HSP90 chaperone/DNA topoisomerase II/histidine kinase"/>
    <property type="match status" value="1"/>
</dbReference>
<reference evidence="10 11" key="2">
    <citation type="submission" date="2018-12" db="EMBL/GenBank/DDBJ databases">
        <title>Simiduia agarivorans gen. nov., sp. nov., a marine, agarolytic bacterium isolated from shallow coastal water from Keelung, Taiwan.</title>
        <authorList>
            <person name="Shieh W.Y."/>
        </authorList>
    </citation>
    <scope>NUCLEOTIDE SEQUENCE [LARGE SCALE GENOMIC DNA]</scope>
    <source>
        <strain evidence="10 11">GTF-13</strain>
    </source>
</reference>
<gene>
    <name evidence="10" type="ORF">D0544_14305</name>
</gene>
<dbReference type="GO" id="GO:0016036">
    <property type="term" value="P:cellular response to phosphate starvation"/>
    <property type="evidence" value="ECO:0007669"/>
    <property type="project" value="TreeGrafter"/>
</dbReference>
<dbReference type="InterPro" id="IPR003594">
    <property type="entry name" value="HATPase_dom"/>
</dbReference>
<keyword evidence="6" id="KW-0902">Two-component regulatory system</keyword>